<gene>
    <name evidence="1" type="ORF">G7Y89_g8200</name>
</gene>
<accession>A0A8H4W1A8</accession>
<proteinExistence type="predicted"/>
<dbReference type="OrthoDB" id="3785350at2759"/>
<protein>
    <submittedName>
        <fullName evidence="1">Uncharacterized protein</fullName>
    </submittedName>
</protein>
<comment type="caution">
    <text evidence="1">The sequence shown here is derived from an EMBL/GenBank/DDBJ whole genome shotgun (WGS) entry which is preliminary data.</text>
</comment>
<name>A0A8H4W1A8_9HELO</name>
<dbReference type="EMBL" id="JAAMPI010000609">
    <property type="protein sequence ID" value="KAF4629936.1"/>
    <property type="molecule type" value="Genomic_DNA"/>
</dbReference>
<dbReference type="AlphaFoldDB" id="A0A8H4W1A8"/>
<evidence type="ECO:0000313" key="2">
    <source>
        <dbReference type="Proteomes" id="UP000566819"/>
    </source>
</evidence>
<evidence type="ECO:0000313" key="1">
    <source>
        <dbReference type="EMBL" id="KAF4629936.1"/>
    </source>
</evidence>
<sequence>MVLTSMTLEPSHGPYSRVWARKYGLSRIQRHFRQIYYHCVKTSTTSTLKLQNFPKSHFYLLSLFPSYQPPTPNPSLHSKHLTIKPPDFSNPYQFNKAKMKAIAILLFTAASLLTPTWTFPHGAHAVTAVAGRSMAVGPIIEEAGEGYEAKKKRSMAVGPIIEEAGEGYEAKRSMTVGPILEEAGEGYES</sequence>
<keyword evidence="2" id="KW-1185">Reference proteome</keyword>
<organism evidence="1 2">
    <name type="scientific">Cudoniella acicularis</name>
    <dbReference type="NCBI Taxonomy" id="354080"/>
    <lineage>
        <taxon>Eukaryota</taxon>
        <taxon>Fungi</taxon>
        <taxon>Dikarya</taxon>
        <taxon>Ascomycota</taxon>
        <taxon>Pezizomycotina</taxon>
        <taxon>Leotiomycetes</taxon>
        <taxon>Helotiales</taxon>
        <taxon>Tricladiaceae</taxon>
        <taxon>Cudoniella</taxon>
    </lineage>
</organism>
<dbReference type="Proteomes" id="UP000566819">
    <property type="component" value="Unassembled WGS sequence"/>
</dbReference>
<reference evidence="1 2" key="1">
    <citation type="submission" date="2020-03" db="EMBL/GenBank/DDBJ databases">
        <title>Draft Genome Sequence of Cudoniella acicularis.</title>
        <authorList>
            <person name="Buettner E."/>
            <person name="Kellner H."/>
        </authorList>
    </citation>
    <scope>NUCLEOTIDE SEQUENCE [LARGE SCALE GENOMIC DNA]</scope>
    <source>
        <strain evidence="1 2">DSM 108380</strain>
    </source>
</reference>